<evidence type="ECO:0000313" key="3">
    <source>
        <dbReference type="Proteomes" id="UP000224203"/>
    </source>
</evidence>
<sequence>MRKKYLKKTMIISTMTLSMSLTGLSCSSSVFAAENNLTPIQSVQNKQNNEGNYFKERFFNNAFAKSIGPTSIENIQITEKVPRFVGSVISNNYTNEAFTDVTPEKSYKTVDSVTTSTTWEWNLENTIEVSGGVEVNVGFGKITGGVKESFKAGIKNTKNKTEFHSDEYTVTEKSRSIPLNPHQSKRLDTMLLTTKMNGTLSHTDELTGKNTFTIITDQAEKIQLKDVSAYELFKKLESLGDMNVNILPGSDIMCWGLNTKELRDAVIINDEKKNVYLKKETTTFTADLGSTQTISSLYDITDGGSKFLITF</sequence>
<accession>A0A9X7CKW3</accession>
<dbReference type="PROSITE" id="PS51257">
    <property type="entry name" value="PROKAR_LIPOPROTEIN"/>
    <property type="match status" value="1"/>
</dbReference>
<protein>
    <submittedName>
        <fullName evidence="2">Uncharacterized protein</fullName>
    </submittedName>
</protein>
<feature type="signal peptide" evidence="1">
    <location>
        <begin position="1"/>
        <end position="32"/>
    </location>
</feature>
<evidence type="ECO:0000256" key="1">
    <source>
        <dbReference type="SAM" id="SignalP"/>
    </source>
</evidence>
<reference evidence="2 3" key="1">
    <citation type="submission" date="2017-09" db="EMBL/GenBank/DDBJ databases">
        <title>Large-scale bioinformatics analysis of Bacillus genomes uncovers conserved roles of natural products in bacterial physiology.</title>
        <authorList>
            <consortium name="Agbiome Team Llc"/>
            <person name="Bleich R.M."/>
            <person name="Grubbs K.J."/>
            <person name="Santa Maria K.C."/>
            <person name="Allen S.E."/>
            <person name="Farag S."/>
            <person name="Shank E.A."/>
            <person name="Bowers A."/>
        </authorList>
    </citation>
    <scope>NUCLEOTIDE SEQUENCE [LARGE SCALE GENOMIC DNA]</scope>
    <source>
        <strain evidence="2 3">AFS041711</strain>
    </source>
</reference>
<comment type="caution">
    <text evidence="2">The sequence shown here is derived from an EMBL/GenBank/DDBJ whole genome shotgun (WGS) entry which is preliminary data.</text>
</comment>
<name>A0A9X7CKW3_BACCE</name>
<dbReference type="Proteomes" id="UP000224203">
    <property type="component" value="Unassembled WGS sequence"/>
</dbReference>
<proteinExistence type="predicted"/>
<organism evidence="2 3">
    <name type="scientific">Bacillus cereus</name>
    <dbReference type="NCBI Taxonomy" id="1396"/>
    <lineage>
        <taxon>Bacteria</taxon>
        <taxon>Bacillati</taxon>
        <taxon>Bacillota</taxon>
        <taxon>Bacilli</taxon>
        <taxon>Bacillales</taxon>
        <taxon>Bacillaceae</taxon>
        <taxon>Bacillus</taxon>
        <taxon>Bacillus cereus group</taxon>
    </lineage>
</organism>
<dbReference type="RefSeq" id="WP_098783206.1">
    <property type="nucleotide sequence ID" value="NZ_NULI01000114.1"/>
</dbReference>
<dbReference type="Gene3D" id="2.170.15.10">
    <property type="entry name" value="Proaerolysin, chain A, domain 3"/>
    <property type="match status" value="1"/>
</dbReference>
<keyword evidence="1" id="KW-0732">Signal</keyword>
<dbReference type="EMBL" id="NULI01000114">
    <property type="protein sequence ID" value="PGS77368.1"/>
    <property type="molecule type" value="Genomic_DNA"/>
</dbReference>
<gene>
    <name evidence="2" type="ORF">COC69_20385</name>
</gene>
<evidence type="ECO:0000313" key="2">
    <source>
        <dbReference type="EMBL" id="PGS77368.1"/>
    </source>
</evidence>
<dbReference type="AlphaFoldDB" id="A0A9X7CKW3"/>
<feature type="chain" id="PRO_5040975544" evidence="1">
    <location>
        <begin position="33"/>
        <end position="311"/>
    </location>
</feature>